<reference evidence="2 3" key="1">
    <citation type="submission" date="2014-04" db="EMBL/GenBank/DDBJ databases">
        <authorList>
            <consortium name="DOE Joint Genome Institute"/>
            <person name="Kuo A."/>
            <person name="Tarkka M."/>
            <person name="Buscot F."/>
            <person name="Kohler A."/>
            <person name="Nagy L.G."/>
            <person name="Floudas D."/>
            <person name="Copeland A."/>
            <person name="Barry K.W."/>
            <person name="Cichocki N."/>
            <person name="Veneault-Fourrey C."/>
            <person name="LaButti K."/>
            <person name="Lindquist E.A."/>
            <person name="Lipzen A."/>
            <person name="Lundell T."/>
            <person name="Morin E."/>
            <person name="Murat C."/>
            <person name="Sun H."/>
            <person name="Tunlid A."/>
            <person name="Henrissat B."/>
            <person name="Grigoriev I.V."/>
            <person name="Hibbett D.S."/>
            <person name="Martin F."/>
            <person name="Nordberg H.P."/>
            <person name="Cantor M.N."/>
            <person name="Hua S.X."/>
        </authorList>
    </citation>
    <scope>NUCLEOTIDE SEQUENCE [LARGE SCALE GENOMIC DNA]</scope>
    <source>
        <strain evidence="2 3">F 1598</strain>
    </source>
</reference>
<accession>A0A0C3ACD7</accession>
<proteinExistence type="predicted"/>
<dbReference type="AlphaFoldDB" id="A0A0C3ACD7"/>
<dbReference type="EMBL" id="KN833316">
    <property type="protein sequence ID" value="KIM71443.1"/>
    <property type="molecule type" value="Genomic_DNA"/>
</dbReference>
<dbReference type="HOGENOM" id="CLU_1251096_0_0_1"/>
<feature type="coiled-coil region" evidence="1">
    <location>
        <begin position="62"/>
        <end position="96"/>
    </location>
</feature>
<reference evidence="3" key="2">
    <citation type="submission" date="2015-01" db="EMBL/GenBank/DDBJ databases">
        <title>Evolutionary Origins and Diversification of the Mycorrhizal Mutualists.</title>
        <authorList>
            <consortium name="DOE Joint Genome Institute"/>
            <consortium name="Mycorrhizal Genomics Consortium"/>
            <person name="Kohler A."/>
            <person name="Kuo A."/>
            <person name="Nagy L.G."/>
            <person name="Floudas D."/>
            <person name="Copeland A."/>
            <person name="Barry K.W."/>
            <person name="Cichocki N."/>
            <person name="Veneault-Fourrey C."/>
            <person name="LaButti K."/>
            <person name="Lindquist E.A."/>
            <person name="Lipzen A."/>
            <person name="Lundell T."/>
            <person name="Morin E."/>
            <person name="Murat C."/>
            <person name="Riley R."/>
            <person name="Ohm R."/>
            <person name="Sun H."/>
            <person name="Tunlid A."/>
            <person name="Henrissat B."/>
            <person name="Grigoriev I.V."/>
            <person name="Hibbett D.S."/>
            <person name="Martin F."/>
        </authorList>
    </citation>
    <scope>NUCLEOTIDE SEQUENCE [LARGE SCALE GENOMIC DNA]</scope>
    <source>
        <strain evidence="3">F 1598</strain>
    </source>
</reference>
<evidence type="ECO:0000256" key="1">
    <source>
        <dbReference type="SAM" id="Coils"/>
    </source>
</evidence>
<gene>
    <name evidence="2" type="ORF">PILCRDRAFT_830326</name>
</gene>
<dbReference type="InParanoid" id="A0A0C3ACD7"/>
<protein>
    <submittedName>
        <fullName evidence="2">Uncharacterized protein</fullName>
    </submittedName>
</protein>
<name>A0A0C3ACD7_PILCF</name>
<dbReference type="Proteomes" id="UP000054166">
    <property type="component" value="Unassembled WGS sequence"/>
</dbReference>
<evidence type="ECO:0000313" key="3">
    <source>
        <dbReference type="Proteomes" id="UP000054166"/>
    </source>
</evidence>
<keyword evidence="1" id="KW-0175">Coiled coil</keyword>
<organism evidence="2 3">
    <name type="scientific">Piloderma croceum (strain F 1598)</name>
    <dbReference type="NCBI Taxonomy" id="765440"/>
    <lineage>
        <taxon>Eukaryota</taxon>
        <taxon>Fungi</taxon>
        <taxon>Dikarya</taxon>
        <taxon>Basidiomycota</taxon>
        <taxon>Agaricomycotina</taxon>
        <taxon>Agaricomycetes</taxon>
        <taxon>Agaricomycetidae</taxon>
        <taxon>Atheliales</taxon>
        <taxon>Atheliaceae</taxon>
        <taxon>Piloderma</taxon>
    </lineage>
</organism>
<evidence type="ECO:0000313" key="2">
    <source>
        <dbReference type="EMBL" id="KIM71443.1"/>
    </source>
</evidence>
<keyword evidence="3" id="KW-1185">Reference proteome</keyword>
<sequence>MVERSVQFGNEVGRPQPWYTVPSLCHIILGIGSPNIMPYDPWLAKRQTRTAKLREQVNRPANRTERRKLERLKQAVDRAKSRQESLLKECEQVDARGSTFNDVQGNQINIIVNNPTSTDVEQLDEDIAVPENPDIDPELNKYPPLIKYGLDVIARTTTLITTNIAAAAVLIAVIPETVKSNIQSMTIKKTSFRYSFFPKPEPEACESPLIPACPVCFHALP</sequence>